<comment type="caution">
    <text evidence="2">The sequence shown here is derived from an EMBL/GenBank/DDBJ whole genome shotgun (WGS) entry which is preliminary data.</text>
</comment>
<sequence length="435" mass="49421">MDYDIRCSIPIPPENPPLLQIPIPEYRAARSRLLPFQDLPHESCKRTKSCPATLLVTSESKSLAQEINDQLLKGYFNGTGEGKINEIVAAYNFLNSNNKTFNVSIWYNFTINEGSDSSGESIDMMGVPRLVNMAIASNEFFSPFMLLVFNSALTYRHYFVLHVSNAYLEFLLGPDFKILFKFVKAMPKHPTSPPFIDYSTIGSTVLFTWVVQQLFPIILGFPVYEKQENIRIMTKMHGLGDGPYWLMSYIYFLTYSSAYMLYLVATGSFLGLDIFTAHDYSLQFVFYFVYVNLQIAFAFLLSRIFSKERNARVISYLMVIASGLVGYGFLERVVNDESFPSLSIVKQAASPLVEEGLLVRLKPQVNPISNLKPPLSSMLICQVLHIILSLSKVLFEKPLSSFFVQSSTDPLLLCLRSEYGRVERGHRQPDKGSFW</sequence>
<feature type="transmembrane region" description="Helical" evidence="1">
    <location>
        <begin position="244"/>
        <end position="264"/>
    </location>
</feature>
<gene>
    <name evidence="2" type="ORF">RHSIM_Rhsim07G0182600</name>
</gene>
<dbReference type="EMBL" id="WJXA01000007">
    <property type="protein sequence ID" value="KAF7139253.1"/>
    <property type="molecule type" value="Genomic_DNA"/>
</dbReference>
<dbReference type="OrthoDB" id="8061355at2759"/>
<organism evidence="2 3">
    <name type="scientific">Rhododendron simsii</name>
    <name type="common">Sims's rhododendron</name>
    <dbReference type="NCBI Taxonomy" id="118357"/>
    <lineage>
        <taxon>Eukaryota</taxon>
        <taxon>Viridiplantae</taxon>
        <taxon>Streptophyta</taxon>
        <taxon>Embryophyta</taxon>
        <taxon>Tracheophyta</taxon>
        <taxon>Spermatophyta</taxon>
        <taxon>Magnoliopsida</taxon>
        <taxon>eudicotyledons</taxon>
        <taxon>Gunneridae</taxon>
        <taxon>Pentapetalae</taxon>
        <taxon>asterids</taxon>
        <taxon>Ericales</taxon>
        <taxon>Ericaceae</taxon>
        <taxon>Ericoideae</taxon>
        <taxon>Rhodoreae</taxon>
        <taxon>Rhododendron</taxon>
    </lineage>
</organism>
<dbReference type="GO" id="GO:0016020">
    <property type="term" value="C:membrane"/>
    <property type="evidence" value="ECO:0007669"/>
    <property type="project" value="InterPro"/>
</dbReference>
<protein>
    <submittedName>
        <fullName evidence="2">Uncharacterized protein</fullName>
    </submittedName>
</protein>
<keyword evidence="1" id="KW-1133">Transmembrane helix</keyword>
<dbReference type="AlphaFoldDB" id="A0A834GQC3"/>
<dbReference type="PANTHER" id="PTHR19229">
    <property type="entry name" value="ATP-BINDING CASSETTE TRANSPORTER SUBFAMILY A ABCA"/>
    <property type="match status" value="1"/>
</dbReference>
<feature type="transmembrane region" description="Helical" evidence="1">
    <location>
        <begin position="206"/>
        <end position="224"/>
    </location>
</feature>
<accession>A0A834GQC3</accession>
<feature type="transmembrane region" description="Helical" evidence="1">
    <location>
        <begin position="284"/>
        <end position="301"/>
    </location>
</feature>
<dbReference type="GO" id="GO:0005319">
    <property type="term" value="F:lipid transporter activity"/>
    <property type="evidence" value="ECO:0007669"/>
    <property type="project" value="TreeGrafter"/>
</dbReference>
<evidence type="ECO:0000313" key="3">
    <source>
        <dbReference type="Proteomes" id="UP000626092"/>
    </source>
</evidence>
<dbReference type="PANTHER" id="PTHR19229:SF154">
    <property type="entry name" value="ABC TRANSPORTER A FAMILY MEMBER 3-RELATED"/>
    <property type="match status" value="1"/>
</dbReference>
<reference evidence="2" key="1">
    <citation type="submission" date="2019-11" db="EMBL/GenBank/DDBJ databases">
        <authorList>
            <person name="Liu Y."/>
            <person name="Hou J."/>
            <person name="Li T.-Q."/>
            <person name="Guan C.-H."/>
            <person name="Wu X."/>
            <person name="Wu H.-Z."/>
            <person name="Ling F."/>
            <person name="Zhang R."/>
            <person name="Shi X.-G."/>
            <person name="Ren J.-P."/>
            <person name="Chen E.-F."/>
            <person name="Sun J.-M."/>
        </authorList>
    </citation>
    <scope>NUCLEOTIDE SEQUENCE</scope>
    <source>
        <strain evidence="2">Adult_tree_wgs_1</strain>
        <tissue evidence="2">Leaves</tissue>
    </source>
</reference>
<name>A0A834GQC3_RHOSS</name>
<evidence type="ECO:0000256" key="1">
    <source>
        <dbReference type="SAM" id="Phobius"/>
    </source>
</evidence>
<dbReference type="GO" id="GO:0140359">
    <property type="term" value="F:ABC-type transporter activity"/>
    <property type="evidence" value="ECO:0007669"/>
    <property type="project" value="InterPro"/>
</dbReference>
<dbReference type="InterPro" id="IPR026082">
    <property type="entry name" value="ABCA"/>
</dbReference>
<proteinExistence type="predicted"/>
<keyword evidence="1" id="KW-0812">Transmembrane</keyword>
<dbReference type="Proteomes" id="UP000626092">
    <property type="component" value="Unassembled WGS sequence"/>
</dbReference>
<keyword evidence="3" id="KW-1185">Reference proteome</keyword>
<evidence type="ECO:0000313" key="2">
    <source>
        <dbReference type="EMBL" id="KAF7139253.1"/>
    </source>
</evidence>
<feature type="transmembrane region" description="Helical" evidence="1">
    <location>
        <begin position="313"/>
        <end position="330"/>
    </location>
</feature>
<keyword evidence="1" id="KW-0472">Membrane</keyword>